<dbReference type="PANTHER" id="PTHR21068">
    <property type="entry name" value="SPARTIN"/>
    <property type="match status" value="1"/>
</dbReference>
<dbReference type="Pfam" id="PF06911">
    <property type="entry name" value="Senescence"/>
    <property type="match status" value="1"/>
</dbReference>
<dbReference type="Proteomes" id="UP000054937">
    <property type="component" value="Unassembled WGS sequence"/>
</dbReference>
<dbReference type="InParanoid" id="A0A0V0QLR2"/>
<reference evidence="2 3" key="1">
    <citation type="journal article" date="2015" name="Sci. Rep.">
        <title>Genome of the facultative scuticociliatosis pathogen Pseudocohnilembus persalinus provides insight into its virulence through horizontal gene transfer.</title>
        <authorList>
            <person name="Xiong J."/>
            <person name="Wang G."/>
            <person name="Cheng J."/>
            <person name="Tian M."/>
            <person name="Pan X."/>
            <person name="Warren A."/>
            <person name="Jiang C."/>
            <person name="Yuan D."/>
            <person name="Miao W."/>
        </authorList>
    </citation>
    <scope>NUCLEOTIDE SEQUENCE [LARGE SCALE GENOMIC DNA]</scope>
    <source>
        <strain evidence="2">36N120E</strain>
    </source>
</reference>
<organism evidence="2 3">
    <name type="scientific">Pseudocohnilembus persalinus</name>
    <name type="common">Ciliate</name>
    <dbReference type="NCBI Taxonomy" id="266149"/>
    <lineage>
        <taxon>Eukaryota</taxon>
        <taxon>Sar</taxon>
        <taxon>Alveolata</taxon>
        <taxon>Ciliophora</taxon>
        <taxon>Intramacronucleata</taxon>
        <taxon>Oligohymenophorea</taxon>
        <taxon>Scuticociliatia</taxon>
        <taxon>Philasterida</taxon>
        <taxon>Pseudocohnilembidae</taxon>
        <taxon>Pseudocohnilembus</taxon>
    </lineage>
</organism>
<evidence type="ECO:0000313" key="3">
    <source>
        <dbReference type="Proteomes" id="UP000054937"/>
    </source>
</evidence>
<dbReference type="GO" id="GO:0005886">
    <property type="term" value="C:plasma membrane"/>
    <property type="evidence" value="ECO:0007669"/>
    <property type="project" value="TreeGrafter"/>
</dbReference>
<name>A0A0V0QLR2_PSEPJ</name>
<dbReference type="PANTHER" id="PTHR21068:SF43">
    <property type="entry name" value="SPARTIN"/>
    <property type="match status" value="1"/>
</dbReference>
<proteinExistence type="predicted"/>
<accession>A0A0V0QLR2</accession>
<evidence type="ECO:0000259" key="1">
    <source>
        <dbReference type="Pfam" id="PF06911"/>
    </source>
</evidence>
<dbReference type="AlphaFoldDB" id="A0A0V0QLR2"/>
<gene>
    <name evidence="2" type="ORF">PPERSA_09050</name>
</gene>
<keyword evidence="3" id="KW-1185">Reference proteome</keyword>
<dbReference type="InterPro" id="IPR009686">
    <property type="entry name" value="Senescence/spartin_C"/>
</dbReference>
<dbReference type="EMBL" id="LDAU01000149">
    <property type="protein sequence ID" value="KRX02928.1"/>
    <property type="molecule type" value="Genomic_DNA"/>
</dbReference>
<sequence>MNQNEQNQCEIVIEIPYAEISLVSLKNQELQYIDKDKLKICEFSNTKTHIFLMNNFRLVIFKQIPIYVTEFDEFRTYVVYNDEKNYCIKISKQYEKLYPSFEQILSEICTLIYNSENYIDKCNAEVVNETNQNELDDNEKNQKINEIQSKNCQKVQENNIVKFIKSGGKVITQGIQYGTKATTKVIKTSADYLLPNKGFQKKNIQISQKTKNKVKKIQKQSGEVFQLTSQTVKAILDIQSTLTQQAFEKICKNKSGTSKKLQNPKLIYIKQIAAQSLASISEILQQLDDSTGVLVKEFGQNYRKVIKERYGDDLAELTDIFFETSENIQKIYIGVTNTGTKGLLKQQGKITAVEVGKKL</sequence>
<dbReference type="OMA" id="NDEVEMI"/>
<dbReference type="InterPro" id="IPR045036">
    <property type="entry name" value="Spartin-like"/>
</dbReference>
<evidence type="ECO:0000313" key="2">
    <source>
        <dbReference type="EMBL" id="KRX02928.1"/>
    </source>
</evidence>
<comment type="caution">
    <text evidence="2">The sequence shown here is derived from an EMBL/GenBank/DDBJ whole genome shotgun (WGS) entry which is preliminary data.</text>
</comment>
<protein>
    <recommendedName>
        <fullName evidence="1">Senescence domain-containing protein</fullName>
    </recommendedName>
</protein>
<feature type="domain" description="Senescence" evidence="1">
    <location>
        <begin position="163"/>
        <end position="349"/>
    </location>
</feature>